<keyword evidence="4" id="KW-1185">Reference proteome</keyword>
<dbReference type="Proteomes" id="UP001165341">
    <property type="component" value="Unassembled WGS sequence"/>
</dbReference>
<evidence type="ECO:0000256" key="1">
    <source>
        <dbReference type="ARBA" id="ARBA00008791"/>
    </source>
</evidence>
<dbReference type="AlphaFoldDB" id="A0AA41QSY1"/>
<dbReference type="RefSeq" id="WP_243010599.1">
    <property type="nucleotide sequence ID" value="NZ_JALGAR010000001.1"/>
</dbReference>
<dbReference type="Gene3D" id="3.40.50.620">
    <property type="entry name" value="HUPs"/>
    <property type="match status" value="1"/>
</dbReference>
<dbReference type="PANTHER" id="PTHR46268:SF6">
    <property type="entry name" value="UNIVERSAL STRESS PROTEIN UP12"/>
    <property type="match status" value="1"/>
</dbReference>
<comment type="caution">
    <text evidence="3">The sequence shown here is derived from an EMBL/GenBank/DDBJ whole genome shotgun (WGS) entry which is preliminary data.</text>
</comment>
<dbReference type="Pfam" id="PF00582">
    <property type="entry name" value="Usp"/>
    <property type="match status" value="1"/>
</dbReference>
<dbReference type="InterPro" id="IPR006016">
    <property type="entry name" value="UspA"/>
</dbReference>
<gene>
    <name evidence="3" type="ORF">MQH31_00945</name>
</gene>
<dbReference type="SUPFAM" id="SSF52402">
    <property type="entry name" value="Adenine nucleotide alpha hydrolases-like"/>
    <property type="match status" value="1"/>
</dbReference>
<sequence>MSGIDADQSPAPTGSIVVGHDGSDYANHALEVALDLAEPLGASVVVVRAWSIDTAPRPADWKFGYVSPLTDYAGAVRAKLEADAAPTVARHPGVPVEYRAAYATPLGCLIEVSRGARMLVVGSRGRGGLAGMLLGSVSEQCVRHAACPVLVVRPGAPA</sequence>
<name>A0AA41QSY1_9MICO</name>
<dbReference type="PANTHER" id="PTHR46268">
    <property type="entry name" value="STRESS RESPONSE PROTEIN NHAX"/>
    <property type="match status" value="1"/>
</dbReference>
<protein>
    <submittedName>
        <fullName evidence="3">Universal stress protein</fullName>
    </submittedName>
</protein>
<comment type="similarity">
    <text evidence="1">Belongs to the universal stress protein A family.</text>
</comment>
<dbReference type="EMBL" id="JALGAR010000001">
    <property type="protein sequence ID" value="MCI4656382.1"/>
    <property type="molecule type" value="Genomic_DNA"/>
</dbReference>
<evidence type="ECO:0000313" key="4">
    <source>
        <dbReference type="Proteomes" id="UP001165341"/>
    </source>
</evidence>
<proteinExistence type="inferred from homology"/>
<feature type="domain" description="UspA" evidence="2">
    <location>
        <begin position="15"/>
        <end position="153"/>
    </location>
</feature>
<reference evidence="3" key="1">
    <citation type="submission" date="2022-03" db="EMBL/GenBank/DDBJ databases">
        <title>Cryobacterium sp. nov. strain ZS14-85, isolated from Antarctic soil.</title>
        <authorList>
            <person name="Li J."/>
            <person name="Niu G."/>
        </authorList>
    </citation>
    <scope>NUCLEOTIDE SEQUENCE</scope>
    <source>
        <strain evidence="3">ZS14-85</strain>
    </source>
</reference>
<accession>A0AA41QSY1</accession>
<evidence type="ECO:0000259" key="2">
    <source>
        <dbReference type="Pfam" id="PF00582"/>
    </source>
</evidence>
<dbReference type="InterPro" id="IPR014729">
    <property type="entry name" value="Rossmann-like_a/b/a_fold"/>
</dbReference>
<dbReference type="CDD" id="cd00293">
    <property type="entry name" value="USP-like"/>
    <property type="match status" value="1"/>
</dbReference>
<dbReference type="InterPro" id="IPR006015">
    <property type="entry name" value="Universal_stress_UspA"/>
</dbReference>
<dbReference type="PRINTS" id="PR01438">
    <property type="entry name" value="UNVRSLSTRESS"/>
</dbReference>
<evidence type="ECO:0000313" key="3">
    <source>
        <dbReference type="EMBL" id="MCI4656382.1"/>
    </source>
</evidence>
<organism evidence="3 4">
    <name type="scientific">Cryobacterium zhongshanensis</name>
    <dbReference type="NCBI Taxonomy" id="2928153"/>
    <lineage>
        <taxon>Bacteria</taxon>
        <taxon>Bacillati</taxon>
        <taxon>Actinomycetota</taxon>
        <taxon>Actinomycetes</taxon>
        <taxon>Micrococcales</taxon>
        <taxon>Microbacteriaceae</taxon>
        <taxon>Cryobacterium</taxon>
    </lineage>
</organism>